<keyword evidence="3" id="KW-1185">Reference proteome</keyword>
<organism evidence="3 4">
    <name type="scientific">Acrobeloides nanus</name>
    <dbReference type="NCBI Taxonomy" id="290746"/>
    <lineage>
        <taxon>Eukaryota</taxon>
        <taxon>Metazoa</taxon>
        <taxon>Ecdysozoa</taxon>
        <taxon>Nematoda</taxon>
        <taxon>Chromadorea</taxon>
        <taxon>Rhabditida</taxon>
        <taxon>Tylenchina</taxon>
        <taxon>Cephalobomorpha</taxon>
        <taxon>Cephaloboidea</taxon>
        <taxon>Cephalobidae</taxon>
        <taxon>Acrobeloides</taxon>
    </lineage>
</organism>
<dbReference type="Gene3D" id="3.10.100.10">
    <property type="entry name" value="Mannose-Binding Protein A, subunit A"/>
    <property type="match status" value="1"/>
</dbReference>
<dbReference type="Proteomes" id="UP000887540">
    <property type="component" value="Unplaced"/>
</dbReference>
<dbReference type="InterPro" id="IPR001304">
    <property type="entry name" value="C-type_lectin-like"/>
</dbReference>
<accession>A0A914CKF1</accession>
<dbReference type="PROSITE" id="PS50041">
    <property type="entry name" value="C_TYPE_LECTIN_2"/>
    <property type="match status" value="1"/>
</dbReference>
<dbReference type="Pfam" id="PF00059">
    <property type="entry name" value="Lectin_C"/>
    <property type="match status" value="1"/>
</dbReference>
<evidence type="ECO:0000256" key="1">
    <source>
        <dbReference type="SAM" id="SignalP"/>
    </source>
</evidence>
<dbReference type="WBParaSite" id="ACRNAN_scaffold11275.g25616.t1">
    <property type="protein sequence ID" value="ACRNAN_scaffold11275.g25616.t1"/>
    <property type="gene ID" value="ACRNAN_scaffold11275.g25616"/>
</dbReference>
<proteinExistence type="predicted"/>
<reference evidence="4" key="1">
    <citation type="submission" date="2022-11" db="UniProtKB">
        <authorList>
            <consortium name="WormBaseParasite"/>
        </authorList>
    </citation>
    <scope>IDENTIFICATION</scope>
</reference>
<dbReference type="InterPro" id="IPR016187">
    <property type="entry name" value="CTDL_fold"/>
</dbReference>
<feature type="domain" description="C-type lectin" evidence="2">
    <location>
        <begin position="31"/>
        <end position="116"/>
    </location>
</feature>
<protein>
    <submittedName>
        <fullName evidence="4">C-type lectin domain-containing protein</fullName>
    </submittedName>
</protein>
<evidence type="ECO:0000313" key="4">
    <source>
        <dbReference type="WBParaSite" id="ACRNAN_scaffold11275.g25616.t1"/>
    </source>
</evidence>
<evidence type="ECO:0000313" key="3">
    <source>
        <dbReference type="Proteomes" id="UP000887540"/>
    </source>
</evidence>
<feature type="signal peptide" evidence="1">
    <location>
        <begin position="1"/>
        <end position="20"/>
    </location>
</feature>
<dbReference type="SUPFAM" id="SSF56436">
    <property type="entry name" value="C-type lectin-like"/>
    <property type="match status" value="1"/>
</dbReference>
<feature type="chain" id="PRO_5037265227" evidence="1">
    <location>
        <begin position="21"/>
        <end position="116"/>
    </location>
</feature>
<evidence type="ECO:0000259" key="2">
    <source>
        <dbReference type="PROSITE" id="PS50041"/>
    </source>
</evidence>
<dbReference type="InterPro" id="IPR050111">
    <property type="entry name" value="C-type_lectin/snaclec_domain"/>
</dbReference>
<dbReference type="AlphaFoldDB" id="A0A914CKF1"/>
<keyword evidence="1" id="KW-0732">Signal</keyword>
<dbReference type="CDD" id="cd00037">
    <property type="entry name" value="CLECT"/>
    <property type="match status" value="1"/>
</dbReference>
<sequence length="116" mass="13130">MSNIAFLSLLCSFTFGNVVAICPNWTTPFNTTGKCYWFPSFWNSIGWNDAEASCNCIGGHLATIDNAFENVFIDKNTNDTAWIGGYFDFYSNETGWKWAVDGRKVKYTHWNGDTLP</sequence>
<dbReference type="InterPro" id="IPR016186">
    <property type="entry name" value="C-type_lectin-like/link_sf"/>
</dbReference>
<name>A0A914CKF1_9BILA</name>
<dbReference type="PANTHER" id="PTHR22803">
    <property type="entry name" value="MANNOSE, PHOSPHOLIPASE, LECTIN RECEPTOR RELATED"/>
    <property type="match status" value="1"/>
</dbReference>